<feature type="compositionally biased region" description="Acidic residues" evidence="12">
    <location>
        <begin position="28"/>
        <end position="49"/>
    </location>
</feature>
<keyword evidence="11 13" id="KW-0675">Receptor</keyword>
<accession>A0A5N6TGR6</accession>
<protein>
    <submittedName>
        <fullName evidence="13">Mitochondrial import receptor subunit Tom22-domain-containing protein</fullName>
    </submittedName>
</protein>
<dbReference type="InterPro" id="IPR005683">
    <property type="entry name" value="Tom22"/>
</dbReference>
<gene>
    <name evidence="13" type="ORF">BDV25DRAFT_164466</name>
</gene>
<evidence type="ECO:0000256" key="10">
    <source>
        <dbReference type="ARBA" id="ARBA00023136"/>
    </source>
</evidence>
<dbReference type="GO" id="GO:0005741">
    <property type="term" value="C:mitochondrial outer membrane"/>
    <property type="evidence" value="ECO:0007669"/>
    <property type="project" value="UniProtKB-SubCell"/>
</dbReference>
<feature type="compositionally biased region" description="Polar residues" evidence="12">
    <location>
        <begin position="16"/>
        <end position="25"/>
    </location>
</feature>
<dbReference type="AlphaFoldDB" id="A0A5N6TGR6"/>
<reference evidence="13 14" key="1">
    <citation type="submission" date="2019-04" db="EMBL/GenBank/DDBJ databases">
        <title>Friends and foes A comparative genomics study of 23 Aspergillus species from section Flavi.</title>
        <authorList>
            <consortium name="DOE Joint Genome Institute"/>
            <person name="Kjaerbolling I."/>
            <person name="Vesth T."/>
            <person name="Frisvad J.C."/>
            <person name="Nybo J.L."/>
            <person name="Theobald S."/>
            <person name="Kildgaard S."/>
            <person name="Isbrandt T."/>
            <person name="Kuo A."/>
            <person name="Sato A."/>
            <person name="Lyhne E.K."/>
            <person name="Kogle M.E."/>
            <person name="Wiebenga A."/>
            <person name="Kun R.S."/>
            <person name="Lubbers R.J."/>
            <person name="Makela M.R."/>
            <person name="Barry K."/>
            <person name="Chovatia M."/>
            <person name="Clum A."/>
            <person name="Daum C."/>
            <person name="Haridas S."/>
            <person name="He G."/>
            <person name="LaButti K."/>
            <person name="Lipzen A."/>
            <person name="Mondo S."/>
            <person name="Riley R."/>
            <person name="Salamov A."/>
            <person name="Simmons B.A."/>
            <person name="Magnuson J.K."/>
            <person name="Henrissat B."/>
            <person name="Mortensen U.H."/>
            <person name="Larsen T.O."/>
            <person name="Devries R.P."/>
            <person name="Grigoriev I.V."/>
            <person name="Machida M."/>
            <person name="Baker S.E."/>
            <person name="Andersen M.R."/>
        </authorList>
    </citation>
    <scope>NUCLEOTIDE SEQUENCE [LARGE SCALE GENOMIC DNA]</scope>
    <source>
        <strain evidence="13 14">IBT 18842</strain>
    </source>
</reference>
<keyword evidence="14" id="KW-1185">Reference proteome</keyword>
<dbReference type="Proteomes" id="UP000325780">
    <property type="component" value="Unassembled WGS sequence"/>
</dbReference>
<keyword evidence="7" id="KW-1133">Transmembrane helix</keyword>
<evidence type="ECO:0000256" key="6">
    <source>
        <dbReference type="ARBA" id="ARBA00022927"/>
    </source>
</evidence>
<evidence type="ECO:0000256" key="8">
    <source>
        <dbReference type="ARBA" id="ARBA00023010"/>
    </source>
</evidence>
<evidence type="ECO:0000256" key="12">
    <source>
        <dbReference type="SAM" id="MobiDB-lite"/>
    </source>
</evidence>
<evidence type="ECO:0000313" key="14">
    <source>
        <dbReference type="Proteomes" id="UP000325780"/>
    </source>
</evidence>
<dbReference type="EMBL" id="ML742336">
    <property type="protein sequence ID" value="KAE8145533.1"/>
    <property type="molecule type" value="Genomic_DNA"/>
</dbReference>
<keyword evidence="6" id="KW-0653">Protein transport</keyword>
<feature type="region of interest" description="Disordered" evidence="12">
    <location>
        <begin position="1"/>
        <end position="49"/>
    </location>
</feature>
<comment type="similarity">
    <text evidence="2">Belongs to the Tom22 family.</text>
</comment>
<evidence type="ECO:0000256" key="1">
    <source>
        <dbReference type="ARBA" id="ARBA00004572"/>
    </source>
</evidence>
<evidence type="ECO:0000256" key="2">
    <source>
        <dbReference type="ARBA" id="ARBA00009874"/>
    </source>
</evidence>
<evidence type="ECO:0000256" key="5">
    <source>
        <dbReference type="ARBA" id="ARBA00022787"/>
    </source>
</evidence>
<keyword evidence="8" id="KW-0811">Translocation</keyword>
<keyword evidence="9" id="KW-0496">Mitochondrion</keyword>
<evidence type="ECO:0000256" key="9">
    <source>
        <dbReference type="ARBA" id="ARBA00023128"/>
    </source>
</evidence>
<dbReference type="PANTHER" id="PTHR12504:SF0">
    <property type="entry name" value="MITOCHONDRIAL IMPORT RECEPTOR SUBUNIT TOM22 HOMOLOG"/>
    <property type="match status" value="1"/>
</dbReference>
<sequence length="201" mass="22229">MVKLTEVEDEHFAQEKPQSSKNNVLLASDDEEDEDYTDTESEISEDSDVEVDAESFYDRMSALKDIIPPSARRSVNSTVSSITSFTKSSLMFSGKALWILSTSAFLVGIPFALAYAEEEQYVQMEREQGMIKGANEVRFDLIFNQLCVFPSPKYAMPAVSHFTISFAPASRAIENSFIGVQSAKEAGISGFFGFLLLTLGI</sequence>
<keyword evidence="4" id="KW-0812">Transmembrane</keyword>
<keyword evidence="3" id="KW-0813">Transport</keyword>
<evidence type="ECO:0000256" key="4">
    <source>
        <dbReference type="ARBA" id="ARBA00022692"/>
    </source>
</evidence>
<evidence type="ECO:0000256" key="11">
    <source>
        <dbReference type="ARBA" id="ARBA00023170"/>
    </source>
</evidence>
<evidence type="ECO:0000313" key="13">
    <source>
        <dbReference type="EMBL" id="KAE8145533.1"/>
    </source>
</evidence>
<evidence type="ECO:0000256" key="7">
    <source>
        <dbReference type="ARBA" id="ARBA00022989"/>
    </source>
</evidence>
<dbReference type="PANTHER" id="PTHR12504">
    <property type="entry name" value="MITOCHONDRIAL IMPORT RECEPTOR SUBUNIT TOM22"/>
    <property type="match status" value="1"/>
</dbReference>
<keyword evidence="10" id="KW-0472">Membrane</keyword>
<proteinExistence type="inferred from homology"/>
<dbReference type="Pfam" id="PF04281">
    <property type="entry name" value="Tom22"/>
    <property type="match status" value="1"/>
</dbReference>
<keyword evidence="5" id="KW-1000">Mitochondrion outer membrane</keyword>
<dbReference type="OrthoDB" id="10016939at2759"/>
<organism evidence="13 14">
    <name type="scientific">Aspergillus avenaceus</name>
    <dbReference type="NCBI Taxonomy" id="36643"/>
    <lineage>
        <taxon>Eukaryota</taxon>
        <taxon>Fungi</taxon>
        <taxon>Dikarya</taxon>
        <taxon>Ascomycota</taxon>
        <taxon>Pezizomycotina</taxon>
        <taxon>Eurotiomycetes</taxon>
        <taxon>Eurotiomycetidae</taxon>
        <taxon>Eurotiales</taxon>
        <taxon>Aspergillaceae</taxon>
        <taxon>Aspergillus</taxon>
        <taxon>Aspergillus subgen. Circumdati</taxon>
    </lineage>
</organism>
<name>A0A5N6TGR6_ASPAV</name>
<evidence type="ECO:0000256" key="3">
    <source>
        <dbReference type="ARBA" id="ARBA00022448"/>
    </source>
</evidence>
<dbReference type="GO" id="GO:0006886">
    <property type="term" value="P:intracellular protein transport"/>
    <property type="evidence" value="ECO:0007669"/>
    <property type="project" value="InterPro"/>
</dbReference>
<comment type="subcellular location">
    <subcellularLocation>
        <location evidence="1">Mitochondrion outer membrane</location>
        <topology evidence="1">Single-pass membrane protein</topology>
    </subcellularLocation>
</comment>
<dbReference type="CDD" id="cd22884">
    <property type="entry name" value="TOM22"/>
    <property type="match status" value="1"/>
</dbReference>